<dbReference type="PANTHER" id="PTHR23355:SF9">
    <property type="entry name" value="DIS3-LIKE EXONUCLEASE 2"/>
    <property type="match status" value="1"/>
</dbReference>
<dbReference type="InterPro" id="IPR040476">
    <property type="entry name" value="CSD2"/>
</dbReference>
<dbReference type="Proteomes" id="UP000777784">
    <property type="component" value="Unassembled WGS sequence"/>
</dbReference>
<feature type="domain" description="S1 motif" evidence="10">
    <location>
        <begin position="556"/>
        <end position="636"/>
    </location>
</feature>
<dbReference type="PANTHER" id="PTHR23355">
    <property type="entry name" value="RIBONUCLEASE"/>
    <property type="match status" value="1"/>
</dbReference>
<dbReference type="EC" id="3.1.13.1" evidence="8"/>
<dbReference type="GO" id="GO:0008859">
    <property type="term" value="F:exoribonuclease II activity"/>
    <property type="evidence" value="ECO:0007669"/>
    <property type="project" value="UniProtKB-UniRule"/>
</dbReference>
<evidence type="ECO:0000256" key="2">
    <source>
        <dbReference type="ARBA" id="ARBA00004496"/>
    </source>
</evidence>
<comment type="caution">
    <text evidence="11">The sequence shown here is derived from an EMBL/GenBank/DDBJ whole genome shotgun (WGS) entry which is preliminary data.</text>
</comment>
<name>A0A948RUP0_UNCEI</name>
<dbReference type="SUPFAM" id="SSF50249">
    <property type="entry name" value="Nucleic acid-binding proteins"/>
    <property type="match status" value="3"/>
</dbReference>
<comment type="similarity">
    <text evidence="8">Belongs to the RNR ribonuclease family. RNase R subfamily.</text>
</comment>
<evidence type="ECO:0000256" key="9">
    <source>
        <dbReference type="SAM" id="MobiDB-lite"/>
    </source>
</evidence>
<sequence length="673" mass="75440">MDPARNDPRGPTRVGVFRGTRHEFAFFRPEGGGGDIYIAGENANGALHGDRVEAVLFHRHPRDFRMEAAVLRIIERSVRPYTGNIVRYDRQFYVVPDESLLADRIPIRAGIDVASGSKIIFHLETSQGPDTTPLAVVDEIIGDESEPNLDHLVVATQFQISTSFPSDVEDAAREAAQGGDGDREDLRSLLTVTIDPTDAKDFDDAISLKSTDGGPWELSVHIADVAEAVKEGSCLDLEARRRGTSTYFPGEVFPMLPEILSAGHLSLQPGMDRRAVTVHMTINAVGEVTSSRLTESLINSDARLDYGQVLRVLNKAETLGEPLDALLYKMFVLSRLVRKNRFSGGGYDLCIPEAELTLDGDGIPVELTRSVSDISHQIIEEFMILANREACAFVVSKGLPYLFRVHDQPDPASMEQFIDAVIVLKPSVRQRDLNNRPRLRRWLASLSPDDPLTRIIHYHFLRSLKKAEYAPIDLGHFGLGLHGYGHFTSPIRRYPDLWNHRLAKRALRREGPLPEASKELAAEVAAGSTEKEKNSEAAEREIIRIKILRWAERHLGEVWAGYVIECTPKGFHVELEEVPVEGFVPADGIPFPAKFQEGRFQRLKGRKGSDIQPGDRVEVQLVRVDLRRRWLDLALKTGSQPSPSKSRRTRRSKGGSRRPTPRKNARKDRRRRR</sequence>
<feature type="compositionally biased region" description="Basic residues" evidence="9">
    <location>
        <begin position="645"/>
        <end position="673"/>
    </location>
</feature>
<keyword evidence="6 8" id="KW-0269">Exonuclease</keyword>
<evidence type="ECO:0000256" key="5">
    <source>
        <dbReference type="ARBA" id="ARBA00022801"/>
    </source>
</evidence>
<keyword evidence="4 8" id="KW-0540">Nuclease</keyword>
<evidence type="ECO:0000256" key="4">
    <source>
        <dbReference type="ARBA" id="ARBA00022722"/>
    </source>
</evidence>
<dbReference type="InterPro" id="IPR013223">
    <property type="entry name" value="RNase_B_OB_dom"/>
</dbReference>
<evidence type="ECO:0000259" key="10">
    <source>
        <dbReference type="PROSITE" id="PS50126"/>
    </source>
</evidence>
<dbReference type="GO" id="GO:0006402">
    <property type="term" value="P:mRNA catabolic process"/>
    <property type="evidence" value="ECO:0007669"/>
    <property type="project" value="TreeGrafter"/>
</dbReference>
<dbReference type="InterPro" id="IPR050180">
    <property type="entry name" value="RNR_Ribonuclease"/>
</dbReference>
<dbReference type="AlphaFoldDB" id="A0A948RUP0"/>
<comment type="subcellular location">
    <subcellularLocation>
        <location evidence="2 8">Cytoplasm</location>
    </subcellularLocation>
</comment>
<evidence type="ECO:0000256" key="3">
    <source>
        <dbReference type="ARBA" id="ARBA00022490"/>
    </source>
</evidence>
<dbReference type="Pfam" id="PF00575">
    <property type="entry name" value="S1"/>
    <property type="match status" value="1"/>
</dbReference>
<dbReference type="NCBIfam" id="TIGR00358">
    <property type="entry name" value="3_prime_RNase"/>
    <property type="match status" value="1"/>
</dbReference>
<reference evidence="11" key="1">
    <citation type="submission" date="2021-05" db="EMBL/GenBank/DDBJ databases">
        <title>Energy efficiency and biological interactions define the core microbiome of deep oligotrophic groundwater.</title>
        <authorList>
            <person name="Mehrshad M."/>
            <person name="Lopez-Fernandez M."/>
            <person name="Bell E."/>
            <person name="Bernier-Latmani R."/>
            <person name="Bertilsson S."/>
            <person name="Dopson M."/>
        </authorList>
    </citation>
    <scope>NUCLEOTIDE SEQUENCE</scope>
    <source>
        <strain evidence="11">Modern_marine.mb.64</strain>
    </source>
</reference>
<comment type="catalytic activity">
    <reaction evidence="1 8">
        <text>Exonucleolytic cleavage in the 3'- to 5'-direction to yield nucleoside 5'-phosphates.</text>
        <dbReference type="EC" id="3.1.13.1"/>
    </reaction>
</comment>
<dbReference type="PROSITE" id="PS50126">
    <property type="entry name" value="S1"/>
    <property type="match status" value="1"/>
</dbReference>
<dbReference type="Pfam" id="PF17876">
    <property type="entry name" value="CSD2"/>
    <property type="match status" value="1"/>
</dbReference>
<accession>A0A948RUP0</accession>
<dbReference type="InterPro" id="IPR003029">
    <property type="entry name" value="S1_domain"/>
</dbReference>
<dbReference type="EMBL" id="JAHJDP010000028">
    <property type="protein sequence ID" value="MBU2690316.1"/>
    <property type="molecule type" value="Genomic_DNA"/>
</dbReference>
<evidence type="ECO:0000256" key="7">
    <source>
        <dbReference type="ARBA" id="ARBA00022884"/>
    </source>
</evidence>
<dbReference type="GO" id="GO:0003723">
    <property type="term" value="F:RNA binding"/>
    <property type="evidence" value="ECO:0007669"/>
    <property type="project" value="UniProtKB-UniRule"/>
</dbReference>
<keyword evidence="3 8" id="KW-0963">Cytoplasm</keyword>
<keyword evidence="7 8" id="KW-0694">RNA-binding</keyword>
<organism evidence="11 12">
    <name type="scientific">Eiseniibacteriota bacterium</name>
    <dbReference type="NCBI Taxonomy" id="2212470"/>
    <lineage>
        <taxon>Bacteria</taxon>
        <taxon>Candidatus Eiseniibacteriota</taxon>
    </lineage>
</organism>
<evidence type="ECO:0000313" key="11">
    <source>
        <dbReference type="EMBL" id="MBU2690316.1"/>
    </source>
</evidence>
<protein>
    <recommendedName>
        <fullName evidence="8">Ribonuclease R</fullName>
        <shortName evidence="8">RNase R</shortName>
        <ecNumber evidence="8">3.1.13.1</ecNumber>
    </recommendedName>
</protein>
<gene>
    <name evidence="8" type="primary">rnr</name>
    <name evidence="11" type="ORF">KJ970_05250</name>
</gene>
<evidence type="ECO:0000256" key="1">
    <source>
        <dbReference type="ARBA" id="ARBA00001849"/>
    </source>
</evidence>
<evidence type="ECO:0000313" key="12">
    <source>
        <dbReference type="Proteomes" id="UP000777784"/>
    </source>
</evidence>
<dbReference type="HAMAP" id="MF_01895">
    <property type="entry name" value="RNase_R"/>
    <property type="match status" value="1"/>
</dbReference>
<dbReference type="Pfam" id="PF08206">
    <property type="entry name" value="OB_RNB"/>
    <property type="match status" value="1"/>
</dbReference>
<comment type="function">
    <text evidence="8">3'-5' exoribonuclease that releases 5'-nucleoside monophosphates and is involved in maturation of structured RNAs.</text>
</comment>
<proteinExistence type="inferred from homology"/>
<dbReference type="InterPro" id="IPR001900">
    <property type="entry name" value="RNase_II/R"/>
</dbReference>
<dbReference type="InterPro" id="IPR004476">
    <property type="entry name" value="RNase_II/RNase_R"/>
</dbReference>
<dbReference type="InterPro" id="IPR012340">
    <property type="entry name" value="NA-bd_OB-fold"/>
</dbReference>
<dbReference type="SMART" id="SM00955">
    <property type="entry name" value="RNB"/>
    <property type="match status" value="1"/>
</dbReference>
<dbReference type="Gene3D" id="2.40.50.140">
    <property type="entry name" value="Nucleic acid-binding proteins"/>
    <property type="match status" value="2"/>
</dbReference>
<keyword evidence="5 8" id="KW-0378">Hydrolase</keyword>
<evidence type="ECO:0000256" key="8">
    <source>
        <dbReference type="HAMAP-Rule" id="MF_01895"/>
    </source>
</evidence>
<dbReference type="SMART" id="SM00316">
    <property type="entry name" value="S1"/>
    <property type="match status" value="1"/>
</dbReference>
<dbReference type="Pfam" id="PF00773">
    <property type="entry name" value="RNB"/>
    <property type="match status" value="1"/>
</dbReference>
<dbReference type="GO" id="GO:0005829">
    <property type="term" value="C:cytosol"/>
    <property type="evidence" value="ECO:0007669"/>
    <property type="project" value="TreeGrafter"/>
</dbReference>
<dbReference type="InterPro" id="IPR011805">
    <property type="entry name" value="RNase_R"/>
</dbReference>
<feature type="region of interest" description="Disordered" evidence="9">
    <location>
        <begin position="635"/>
        <end position="673"/>
    </location>
</feature>
<evidence type="ECO:0000256" key="6">
    <source>
        <dbReference type="ARBA" id="ARBA00022839"/>
    </source>
</evidence>